<name>A0A0V1HAK1_TRIPS</name>
<accession>A0A0V1HAK1</accession>
<proteinExistence type="predicted"/>
<keyword evidence="2" id="KW-1185">Reference proteome</keyword>
<dbReference type="Proteomes" id="UP000054805">
    <property type="component" value="Unassembled WGS sequence"/>
</dbReference>
<comment type="caution">
    <text evidence="1">The sequence shown here is derived from an EMBL/GenBank/DDBJ whole genome shotgun (WGS) entry which is preliminary data.</text>
</comment>
<protein>
    <submittedName>
        <fullName evidence="1">Uncharacterized protein</fullName>
    </submittedName>
</protein>
<sequence>MSRVRRGNATAKIKATNDKCMGQQLPNYSSYQKQSEDIISEMMSDDAKLLEMLFIVSNNSSFDILNKFLRKVIRVAQVILSTLRIVDMMTVTAKA</sequence>
<dbReference type="AlphaFoldDB" id="A0A0V1HAK1"/>
<evidence type="ECO:0000313" key="2">
    <source>
        <dbReference type="Proteomes" id="UP000054805"/>
    </source>
</evidence>
<gene>
    <name evidence="1" type="ORF">T4B_10166</name>
</gene>
<dbReference type="EMBL" id="JYDS01000408">
    <property type="protein sequence ID" value="KRZ07854.1"/>
    <property type="molecule type" value="Genomic_DNA"/>
</dbReference>
<organism evidence="1 2">
    <name type="scientific">Trichinella pseudospiralis</name>
    <name type="common">Parasitic roundworm</name>
    <dbReference type="NCBI Taxonomy" id="6337"/>
    <lineage>
        <taxon>Eukaryota</taxon>
        <taxon>Metazoa</taxon>
        <taxon>Ecdysozoa</taxon>
        <taxon>Nematoda</taxon>
        <taxon>Enoplea</taxon>
        <taxon>Dorylaimia</taxon>
        <taxon>Trichinellida</taxon>
        <taxon>Trichinellidae</taxon>
        <taxon>Trichinella</taxon>
    </lineage>
</organism>
<reference evidence="1 2" key="1">
    <citation type="submission" date="2015-01" db="EMBL/GenBank/DDBJ databases">
        <title>Evolution of Trichinella species and genotypes.</title>
        <authorList>
            <person name="Korhonen P.K."/>
            <person name="Edoardo P."/>
            <person name="Giuseppe L.R."/>
            <person name="Gasser R.B."/>
        </authorList>
    </citation>
    <scope>NUCLEOTIDE SEQUENCE [LARGE SCALE GENOMIC DNA]</scope>
    <source>
        <strain evidence="1">ISS588</strain>
    </source>
</reference>
<evidence type="ECO:0000313" key="1">
    <source>
        <dbReference type="EMBL" id="KRZ07854.1"/>
    </source>
</evidence>